<dbReference type="InterPro" id="IPR011009">
    <property type="entry name" value="Kinase-like_dom_sf"/>
</dbReference>
<dbReference type="EMBL" id="LNZH02000189">
    <property type="protein sequence ID" value="OCB87734.1"/>
    <property type="molecule type" value="Genomic_DNA"/>
</dbReference>
<feature type="region of interest" description="Disordered" evidence="1">
    <location>
        <begin position="309"/>
        <end position="374"/>
    </location>
</feature>
<dbReference type="OrthoDB" id="2156052at2759"/>
<gene>
    <name evidence="2" type="ORF">A7U60_g5261</name>
</gene>
<name>A0A9Q5HXL3_SANBA</name>
<organism evidence="2 3">
    <name type="scientific">Sanghuangporus baumii</name>
    <name type="common">Phellinus baumii</name>
    <dbReference type="NCBI Taxonomy" id="108892"/>
    <lineage>
        <taxon>Eukaryota</taxon>
        <taxon>Fungi</taxon>
        <taxon>Dikarya</taxon>
        <taxon>Basidiomycota</taxon>
        <taxon>Agaricomycotina</taxon>
        <taxon>Agaricomycetes</taxon>
        <taxon>Hymenochaetales</taxon>
        <taxon>Hymenochaetaceae</taxon>
        <taxon>Sanghuangporus</taxon>
    </lineage>
</organism>
<comment type="caution">
    <text evidence="2">The sequence shown here is derived from an EMBL/GenBank/DDBJ whole genome shotgun (WGS) entry which is preliminary data.</text>
</comment>
<feature type="compositionally biased region" description="Gly residues" evidence="1">
    <location>
        <begin position="316"/>
        <end position="330"/>
    </location>
</feature>
<dbReference type="AlphaFoldDB" id="A0A9Q5HXL3"/>
<evidence type="ECO:0008006" key="4">
    <source>
        <dbReference type="Google" id="ProtNLM"/>
    </source>
</evidence>
<sequence length="699" mass="79187">MIPLAKDWFREYAIFNVPPDPPPEQIRTTRPSASSTKVNVDHVNSLDRELLPLFAFRDDEKVDRLLEAAERALGDKQLKGYSNGNGDLSDDAVIDSYAELFSPRVEERYGVKRDEWMWIEYEQDATRLIRSGLIYAIKSILARLFGRQIISVETPLHPLYGDGGPITDAGERVDIVIMNPEYNHFYALCEAKRSAVLKNAVVLTSHYDFLLVDFSHVEGLDRQIMYKAFFYMVLWKCKFMWLSSFEFSIILQMHQTSVGAAVSYSQKLNQDGRSEPFRALLGMMLAQLGEVTVRDPDLDKQVEKYRAQEFPRKPFGGSGGGPRGGSGGNGWNDIHPNWLEKTERTSGKGKKRGNSGQGGRTSGSKKSVRRPHAITNKVDPIISLRLTRSASRQLMSHNTSKTDKGSTPVIRIAGIKCLGPDLERNALFELVPGVQFPSFPSTAEVPFLRVVGGKGTGATGILYKTQLRKADGTKHFYALKLVDGLRPGRGNVNFCADLYNEYINYSLLQVAKHDKHLEEVINRVTTACFGLYRLKDCSWFMLITEWAGEPLKESWVIPENGDKDELLASLTLFHSLGLEHRDCDEKNIVFNPKTKLFKFIDLCDAVWHDCPGFCDCEEMVVRWEILNDGSVTSVNPLEFQRRVMDKYGMEFCNLRKVLAWDGLVNIYDLGKCLREFADGYEESRKEAKVNFLGYNYSYS</sequence>
<reference evidence="2" key="1">
    <citation type="submission" date="2016-06" db="EMBL/GenBank/DDBJ databases">
        <title>Draft Genome sequence of the fungus Inonotus baumii.</title>
        <authorList>
            <person name="Zhu H."/>
            <person name="Lin W."/>
        </authorList>
    </citation>
    <scope>NUCLEOTIDE SEQUENCE</scope>
    <source>
        <strain evidence="2">821</strain>
    </source>
</reference>
<keyword evidence="3" id="KW-1185">Reference proteome</keyword>
<proteinExistence type="predicted"/>
<protein>
    <recommendedName>
        <fullName evidence="4">Protein kinase domain-containing protein</fullName>
    </recommendedName>
</protein>
<dbReference type="SUPFAM" id="SSF56112">
    <property type="entry name" value="Protein kinase-like (PK-like)"/>
    <property type="match status" value="1"/>
</dbReference>
<accession>A0A9Q5HXL3</accession>
<evidence type="ECO:0000313" key="2">
    <source>
        <dbReference type="EMBL" id="OCB87734.1"/>
    </source>
</evidence>
<dbReference type="Proteomes" id="UP000757232">
    <property type="component" value="Unassembled WGS sequence"/>
</dbReference>
<evidence type="ECO:0000313" key="3">
    <source>
        <dbReference type="Proteomes" id="UP000757232"/>
    </source>
</evidence>
<evidence type="ECO:0000256" key="1">
    <source>
        <dbReference type="SAM" id="MobiDB-lite"/>
    </source>
</evidence>